<dbReference type="GO" id="GO:0005783">
    <property type="term" value="C:endoplasmic reticulum"/>
    <property type="evidence" value="ECO:0007669"/>
    <property type="project" value="TreeGrafter"/>
</dbReference>
<dbReference type="Proteomes" id="UP000664132">
    <property type="component" value="Unassembled WGS sequence"/>
</dbReference>
<accession>A0A8H7TK92</accession>
<dbReference type="InterPro" id="IPR052370">
    <property type="entry name" value="Meta-cleavage_hydrolase"/>
</dbReference>
<dbReference type="Gene3D" id="3.40.50.1820">
    <property type="entry name" value="alpha/beta hydrolase"/>
    <property type="match status" value="1"/>
</dbReference>
<sequence length="372" mass="40799">MLSILTLLLLYAGLALAHTRDPNKICKDYIIPLTVTSGNYIWGLPTLETDYDVTTFTTNLSRWDANVTFHPVSGFSPQVTASYKIAGTFCAPTKGPSTTVLVASHGLGFDRSYWHPEIQPERYSFVDHSISKGYSVFFYDRLGVSKSSVISGYVNQVSIQVSILEQLVNHIRAGRFSTKPKNVVLVGHSFGSVISNALLVSNPGLVNGAVLTGISYKTPDTAVAFEAWQPRLARVQSPGRWRQLDGGYTTWVDIFANVNVFFKYPFYDRKVVEYSEATKQPFALMEIISLAVTDLYAPKYRGPVLVMSGENDLVFCNGNCTPILEEPARNVFNASKNLEVYVQPGSGHGINFSLNATGAFGVITSFLASSGL</sequence>
<dbReference type="AlphaFoldDB" id="A0A8H7TK92"/>
<proteinExistence type="predicted"/>
<reference evidence="3" key="1">
    <citation type="submission" date="2021-02" db="EMBL/GenBank/DDBJ databases">
        <title>Genome sequence Cadophora malorum strain M34.</title>
        <authorList>
            <person name="Stefanovic E."/>
            <person name="Vu D."/>
            <person name="Scully C."/>
            <person name="Dijksterhuis J."/>
            <person name="Roader J."/>
            <person name="Houbraken J."/>
        </authorList>
    </citation>
    <scope>NUCLEOTIDE SEQUENCE</scope>
    <source>
        <strain evidence="3">M34</strain>
    </source>
</reference>
<feature type="signal peptide" evidence="1">
    <location>
        <begin position="1"/>
        <end position="17"/>
    </location>
</feature>
<dbReference type="PANTHER" id="PTHR43139">
    <property type="entry name" value="SI:DKEY-122A22.2"/>
    <property type="match status" value="1"/>
</dbReference>
<dbReference type="EMBL" id="JAFJYH010000083">
    <property type="protein sequence ID" value="KAG4420468.1"/>
    <property type="molecule type" value="Genomic_DNA"/>
</dbReference>
<dbReference type="PANTHER" id="PTHR43139:SF50">
    <property type="entry name" value="AB HYDROLASE-1 DOMAIN-CONTAINING PROTEIN"/>
    <property type="match status" value="1"/>
</dbReference>
<feature type="chain" id="PRO_5034426528" description="AB hydrolase-1 domain-containing protein" evidence="1">
    <location>
        <begin position="18"/>
        <end position="372"/>
    </location>
</feature>
<evidence type="ECO:0000256" key="1">
    <source>
        <dbReference type="SAM" id="SignalP"/>
    </source>
</evidence>
<gene>
    <name evidence="3" type="ORF">IFR04_006388</name>
</gene>
<evidence type="ECO:0000313" key="4">
    <source>
        <dbReference type="Proteomes" id="UP000664132"/>
    </source>
</evidence>
<name>A0A8H7TK92_9HELO</name>
<feature type="domain" description="AB hydrolase-1" evidence="2">
    <location>
        <begin position="102"/>
        <end position="352"/>
    </location>
</feature>
<dbReference type="OrthoDB" id="190201at2759"/>
<dbReference type="InterPro" id="IPR000073">
    <property type="entry name" value="AB_hydrolase_1"/>
</dbReference>
<dbReference type="SUPFAM" id="SSF53474">
    <property type="entry name" value="alpha/beta-Hydrolases"/>
    <property type="match status" value="1"/>
</dbReference>
<organism evidence="3 4">
    <name type="scientific">Cadophora malorum</name>
    <dbReference type="NCBI Taxonomy" id="108018"/>
    <lineage>
        <taxon>Eukaryota</taxon>
        <taxon>Fungi</taxon>
        <taxon>Dikarya</taxon>
        <taxon>Ascomycota</taxon>
        <taxon>Pezizomycotina</taxon>
        <taxon>Leotiomycetes</taxon>
        <taxon>Helotiales</taxon>
        <taxon>Ploettnerulaceae</taxon>
        <taxon>Cadophora</taxon>
    </lineage>
</organism>
<evidence type="ECO:0000313" key="3">
    <source>
        <dbReference type="EMBL" id="KAG4420468.1"/>
    </source>
</evidence>
<protein>
    <recommendedName>
        <fullName evidence="2">AB hydrolase-1 domain-containing protein</fullName>
    </recommendedName>
</protein>
<comment type="caution">
    <text evidence="3">The sequence shown here is derived from an EMBL/GenBank/DDBJ whole genome shotgun (WGS) entry which is preliminary data.</text>
</comment>
<dbReference type="Pfam" id="PF12697">
    <property type="entry name" value="Abhydrolase_6"/>
    <property type="match status" value="1"/>
</dbReference>
<keyword evidence="4" id="KW-1185">Reference proteome</keyword>
<dbReference type="InterPro" id="IPR029058">
    <property type="entry name" value="AB_hydrolase_fold"/>
</dbReference>
<evidence type="ECO:0000259" key="2">
    <source>
        <dbReference type="Pfam" id="PF12697"/>
    </source>
</evidence>
<keyword evidence="1" id="KW-0732">Signal</keyword>